<dbReference type="VEuPathDB" id="FungiDB:VP01_432g14"/>
<evidence type="ECO:0000313" key="3">
    <source>
        <dbReference type="Proteomes" id="UP000037035"/>
    </source>
</evidence>
<keyword evidence="3" id="KW-1185">Reference proteome</keyword>
<proteinExistence type="predicted"/>
<organism evidence="2 3">
    <name type="scientific">Puccinia sorghi</name>
    <dbReference type="NCBI Taxonomy" id="27349"/>
    <lineage>
        <taxon>Eukaryota</taxon>
        <taxon>Fungi</taxon>
        <taxon>Dikarya</taxon>
        <taxon>Basidiomycota</taxon>
        <taxon>Pucciniomycotina</taxon>
        <taxon>Pucciniomycetes</taxon>
        <taxon>Pucciniales</taxon>
        <taxon>Pucciniaceae</taxon>
        <taxon>Puccinia</taxon>
    </lineage>
</organism>
<evidence type="ECO:0000313" key="2">
    <source>
        <dbReference type="EMBL" id="KNZ50614.1"/>
    </source>
</evidence>
<sequence>LRGRRDHTVTAGVTDDGTFPKLCQGAAFFLTGVLDEAAGGDEISLIFVRDLRKIFDWQVGQAIRARRRRKQRIQYPRKPGSQQGNKLQHHIQIRRLTSRHRQSWGELRKKILKQSFTLTLEELLLIAPKFIQELQKFSKDKVKVMECNQNSGRCNRGNFEDDNFIDRGCHQSPGKTLTYAFLLGFVNLNINGRKLRALVYIGAELNIIPEEVALIKLESPMREISMSITVIEGLAEGISFNIDTKDRKAANFFINMIRCVCSCHSLGEKYQVMSYGMEEECAYLFVIFESGVPSGL</sequence>
<reference evidence="2 3" key="1">
    <citation type="submission" date="2015-08" db="EMBL/GenBank/DDBJ databases">
        <title>Next Generation Sequencing and Analysis of the Genome of Puccinia sorghi L Schw, the Causal Agent of Maize Common Rust.</title>
        <authorList>
            <person name="Rochi L."/>
            <person name="Burguener G."/>
            <person name="Darino M."/>
            <person name="Turjanski A."/>
            <person name="Kreff E."/>
            <person name="Dieguez M.J."/>
            <person name="Sacco F."/>
        </authorList>
    </citation>
    <scope>NUCLEOTIDE SEQUENCE [LARGE SCALE GENOMIC DNA]</scope>
    <source>
        <strain evidence="2 3">RO10H11247</strain>
    </source>
</reference>
<accession>A0A0L6UQ07</accession>
<dbReference type="EMBL" id="LAVV01009424">
    <property type="protein sequence ID" value="KNZ50614.1"/>
    <property type="molecule type" value="Genomic_DNA"/>
</dbReference>
<name>A0A0L6UQ07_9BASI</name>
<gene>
    <name evidence="2" type="ORF">VP01_432g14</name>
</gene>
<dbReference type="Proteomes" id="UP000037035">
    <property type="component" value="Unassembled WGS sequence"/>
</dbReference>
<evidence type="ECO:0000256" key="1">
    <source>
        <dbReference type="SAM" id="MobiDB-lite"/>
    </source>
</evidence>
<feature type="region of interest" description="Disordered" evidence="1">
    <location>
        <begin position="68"/>
        <end position="88"/>
    </location>
</feature>
<dbReference type="AlphaFoldDB" id="A0A0L6UQ07"/>
<comment type="caution">
    <text evidence="2">The sequence shown here is derived from an EMBL/GenBank/DDBJ whole genome shotgun (WGS) entry which is preliminary data.</text>
</comment>
<protein>
    <submittedName>
        <fullName evidence="2">Uncharacterized protein</fullName>
    </submittedName>
</protein>
<feature type="non-terminal residue" evidence="2">
    <location>
        <position position="1"/>
    </location>
</feature>
<dbReference type="OrthoDB" id="5535068at2759"/>